<keyword evidence="3" id="KW-1185">Reference proteome</keyword>
<organism evidence="2 3">
    <name type="scientific">Novosphingobium piscinae</name>
    <dbReference type="NCBI Taxonomy" id="1507448"/>
    <lineage>
        <taxon>Bacteria</taxon>
        <taxon>Pseudomonadati</taxon>
        <taxon>Pseudomonadota</taxon>
        <taxon>Alphaproteobacteria</taxon>
        <taxon>Sphingomonadales</taxon>
        <taxon>Sphingomonadaceae</taxon>
        <taxon>Novosphingobium</taxon>
    </lineage>
</organism>
<comment type="caution">
    <text evidence="2">The sequence shown here is derived from an EMBL/GenBank/DDBJ whole genome shotgun (WGS) entry which is preliminary data.</text>
</comment>
<feature type="region of interest" description="Disordered" evidence="1">
    <location>
        <begin position="113"/>
        <end position="156"/>
    </location>
</feature>
<proteinExistence type="predicted"/>
<reference evidence="2 3" key="1">
    <citation type="submission" date="2020-08" db="EMBL/GenBank/DDBJ databases">
        <title>The genome sequence of type strain Novosphingobium piscinae KCTC 42194.</title>
        <authorList>
            <person name="Liu Y."/>
        </authorList>
    </citation>
    <scope>NUCLEOTIDE SEQUENCE [LARGE SCALE GENOMIC DNA]</scope>
    <source>
        <strain evidence="2 3">KCTC 42194</strain>
    </source>
</reference>
<dbReference type="EMBL" id="JACLAX010000004">
    <property type="protein sequence ID" value="MBC2668751.1"/>
    <property type="molecule type" value="Genomic_DNA"/>
</dbReference>
<dbReference type="Proteomes" id="UP000551327">
    <property type="component" value="Unassembled WGS sequence"/>
</dbReference>
<dbReference type="RefSeq" id="WP_185678619.1">
    <property type="nucleotide sequence ID" value="NZ_JACLAX010000004.1"/>
</dbReference>
<evidence type="ECO:0000313" key="3">
    <source>
        <dbReference type="Proteomes" id="UP000551327"/>
    </source>
</evidence>
<evidence type="ECO:0000313" key="2">
    <source>
        <dbReference type="EMBL" id="MBC2668751.1"/>
    </source>
</evidence>
<evidence type="ECO:0000256" key="1">
    <source>
        <dbReference type="SAM" id="MobiDB-lite"/>
    </source>
</evidence>
<feature type="region of interest" description="Disordered" evidence="1">
    <location>
        <begin position="81"/>
        <end position="100"/>
    </location>
</feature>
<gene>
    <name evidence="2" type="ORF">H7F53_06330</name>
</gene>
<dbReference type="AlphaFoldDB" id="A0A7X1FXB9"/>
<protein>
    <submittedName>
        <fullName evidence="2">Uncharacterized protein</fullName>
    </submittedName>
</protein>
<accession>A0A7X1FXB9</accession>
<name>A0A7X1FXB9_9SPHN</name>
<sequence length="283" mass="30346">MKQVGLGQGSAKTDHEAAQEGGIAPILQYVERLMSMIVAKWFGRPDLEFAFVDNREFDPKTAAEIDDIALKNLSRTINEVRDRRGDKPVPWGDKPLVETNGGLAPIDVAIERGSAEPEPVPAALSGGQPGARESETPPAEPEQGASDDAEDDLAKAADPAVTAQLAVALGSYLAGKADAIADQLANVLRKAMGEEPEKIERALDDLDWSWSDLPAVIEPFLAGIVAAAGEGALSQLGLFDADMLERVRPPSRRSLPMPRRWVTTCSSATPTCPSPRRARTPWH</sequence>